<comment type="caution">
    <text evidence="1">The sequence shown here is derived from an EMBL/GenBank/DDBJ whole genome shotgun (WGS) entry which is preliminary data.</text>
</comment>
<dbReference type="Proteomes" id="UP001233999">
    <property type="component" value="Unassembled WGS sequence"/>
</dbReference>
<protein>
    <submittedName>
        <fullName evidence="1">Uncharacterized protein</fullName>
    </submittedName>
</protein>
<dbReference type="AlphaFoldDB" id="A0AAD8EP73"/>
<dbReference type="SUPFAM" id="SSF52047">
    <property type="entry name" value="RNI-like"/>
    <property type="match status" value="1"/>
</dbReference>
<dbReference type="Gene3D" id="3.80.10.10">
    <property type="entry name" value="Ribonuclease Inhibitor"/>
    <property type="match status" value="2"/>
</dbReference>
<accession>A0AAD8EP73</accession>
<evidence type="ECO:0000313" key="2">
    <source>
        <dbReference type="Proteomes" id="UP001233999"/>
    </source>
</evidence>
<organism evidence="1 2">
    <name type="scientific">Diploptera punctata</name>
    <name type="common">Pacific beetle cockroach</name>
    <dbReference type="NCBI Taxonomy" id="6984"/>
    <lineage>
        <taxon>Eukaryota</taxon>
        <taxon>Metazoa</taxon>
        <taxon>Ecdysozoa</taxon>
        <taxon>Arthropoda</taxon>
        <taxon>Hexapoda</taxon>
        <taxon>Insecta</taxon>
        <taxon>Pterygota</taxon>
        <taxon>Neoptera</taxon>
        <taxon>Polyneoptera</taxon>
        <taxon>Dictyoptera</taxon>
        <taxon>Blattodea</taxon>
        <taxon>Blaberoidea</taxon>
        <taxon>Blaberidae</taxon>
        <taxon>Diplopterinae</taxon>
        <taxon>Diploptera</taxon>
    </lineage>
</organism>
<reference evidence="1" key="1">
    <citation type="journal article" date="2023" name="IScience">
        <title>Live-bearing cockroach genome reveals convergent evolutionary mechanisms linked to viviparity in insects and beyond.</title>
        <authorList>
            <person name="Fouks B."/>
            <person name="Harrison M.C."/>
            <person name="Mikhailova A.A."/>
            <person name="Marchal E."/>
            <person name="English S."/>
            <person name="Carruthers M."/>
            <person name="Jennings E.C."/>
            <person name="Chiamaka E.L."/>
            <person name="Frigard R.A."/>
            <person name="Pippel M."/>
            <person name="Attardo G.M."/>
            <person name="Benoit J.B."/>
            <person name="Bornberg-Bauer E."/>
            <person name="Tobe S.S."/>
        </authorList>
    </citation>
    <scope>NUCLEOTIDE SEQUENCE</scope>
    <source>
        <strain evidence="1">Stay&amp;Tobe</strain>
    </source>
</reference>
<proteinExistence type="predicted"/>
<dbReference type="GO" id="GO:0019005">
    <property type="term" value="C:SCF ubiquitin ligase complex"/>
    <property type="evidence" value="ECO:0007669"/>
    <property type="project" value="TreeGrafter"/>
</dbReference>
<name>A0AAD8EP73_DIPPU</name>
<dbReference type="InterPro" id="IPR032675">
    <property type="entry name" value="LRR_dom_sf"/>
</dbReference>
<evidence type="ECO:0000313" key="1">
    <source>
        <dbReference type="EMBL" id="KAJ9596999.1"/>
    </source>
</evidence>
<gene>
    <name evidence="1" type="ORF">L9F63_011981</name>
</gene>
<dbReference type="EMBL" id="JASPKZ010001950">
    <property type="protein sequence ID" value="KAJ9596999.1"/>
    <property type="molecule type" value="Genomic_DNA"/>
</dbReference>
<dbReference type="GO" id="GO:0031146">
    <property type="term" value="P:SCF-dependent proteasomal ubiquitin-dependent protein catabolic process"/>
    <property type="evidence" value="ECO:0007669"/>
    <property type="project" value="TreeGrafter"/>
</dbReference>
<reference evidence="1" key="2">
    <citation type="submission" date="2023-05" db="EMBL/GenBank/DDBJ databases">
        <authorList>
            <person name="Fouks B."/>
        </authorList>
    </citation>
    <scope>NUCLEOTIDE SEQUENCE</scope>
    <source>
        <strain evidence="1">Stay&amp;Tobe</strain>
        <tissue evidence="1">Testes</tissue>
    </source>
</reference>
<dbReference type="PANTHER" id="PTHR13318">
    <property type="entry name" value="PARTNER OF PAIRED, ISOFORM B-RELATED"/>
    <property type="match status" value="1"/>
</dbReference>
<keyword evidence="2" id="KW-1185">Reference proteome</keyword>
<sequence length="430" mass="50611">MLITFSNNYTVRLIKKNPDRCKDLSEICQKILNTILYSCIKEFDLDVCDAFTINVAMKCLRNVPNLTRLKITLEQDFAPLPLDDKISYLKNLRKLEFPIYCTNMTLEMLSIYCKGLNFLDIHESDQVDDNCVNSIILLQNLVFLNIQECRVSDSTYRVILQKLPRLRNISWYSEIDDVIKEYSTDYYKRIEIANVRISKPRILIERLYNLIELDITYYYDSSQSNINLSCLAELEQLKIFRVTALDPVQSGLNIFLEHSGHKLKIFEMNSITNVFFSVILVNCSNLESLYLRFCDIIDEIVVKREMEPHFLNLEKLQLFFVSYCGKFYSFVYFYRNLKVFQAGFINQIDDEFVNVTLRYQGFRNLEEFVVEHGKIKEAVQELIYSCPNLKLLGEFGYPDFPEINLMPIKNIIQRENMALKLLIRGEVWSS</sequence>